<dbReference type="SUPFAM" id="SSF51445">
    <property type="entry name" value="(Trans)glycosidases"/>
    <property type="match status" value="1"/>
</dbReference>
<protein>
    <submittedName>
        <fullName evidence="3">Glycoside hydrolase family 140 protein</fullName>
    </submittedName>
</protein>
<dbReference type="RefSeq" id="WP_376883538.1">
    <property type="nucleotide sequence ID" value="NZ_JBHUHR010000012.1"/>
</dbReference>
<sequence>MILKNSKINIITMLFGAAFILLSCGQKDIEDQVDKSHEGITALKISENQRYFETENGDPFFWLGDTGWLLFSKLDREQSEKYLEDRKQKGFNVIQVMVLHTTEAVNVYGDTALVNGNVATPKIIEGTDMEQGQYDYWDHVDYVVNLAGEKGLYMALVPIWGSPVKAGQVTSSEAEIYSKFLAERYKDSKHVIWLNGGDINGADSTAVWQTIGHNLRELNPDHLITFHPRGRTQSSDWFHNEKWLDFNMIQSGHRRYDQDTSGKAYGEDNWKYVEVDYALNPTKPTLDAEPSYEGIPQGLHDPKEPLWDDAAVRRYGYWSVFAGAAGYTYGHSAVMQMHRSTDQSSAYGNNILWEEAMDAPGAKQMVHLKKLMLDFPYFERIPDQTLILNQGEKYDYLVATRGNDYALVYTYTGREIELQLGTFGGYTIEAKWFDPRTGAYSEIGKIENKGTHKFKPDGEVQDGNDWVLVLN</sequence>
<dbReference type="PANTHER" id="PTHR37836">
    <property type="entry name" value="LMO1036 PROTEIN"/>
    <property type="match status" value="1"/>
</dbReference>
<dbReference type="Pfam" id="PF12904">
    <property type="entry name" value="Collagen_bind_2"/>
    <property type="match status" value="1"/>
</dbReference>
<feature type="domain" description="Putative collagen-binding" evidence="1">
    <location>
        <begin position="381"/>
        <end position="471"/>
    </location>
</feature>
<proteinExistence type="predicted"/>
<accession>A0ABW4VJ42</accession>
<keyword evidence="4" id="KW-1185">Reference proteome</keyword>
<gene>
    <name evidence="3" type="ORF">ACFSKL_03545</name>
</gene>
<dbReference type="PROSITE" id="PS51257">
    <property type="entry name" value="PROKAR_LIPOPROTEIN"/>
    <property type="match status" value="1"/>
</dbReference>
<dbReference type="EMBL" id="JBHUHR010000012">
    <property type="protein sequence ID" value="MFD2033848.1"/>
    <property type="molecule type" value="Genomic_DNA"/>
</dbReference>
<dbReference type="GO" id="GO:0016787">
    <property type="term" value="F:hydrolase activity"/>
    <property type="evidence" value="ECO:0007669"/>
    <property type="project" value="UniProtKB-KW"/>
</dbReference>
<keyword evidence="3" id="KW-0378">Hydrolase</keyword>
<evidence type="ECO:0000313" key="3">
    <source>
        <dbReference type="EMBL" id="MFD2033848.1"/>
    </source>
</evidence>
<comment type="caution">
    <text evidence="3">The sequence shown here is derived from an EMBL/GenBank/DDBJ whole genome shotgun (WGS) entry which is preliminary data.</text>
</comment>
<dbReference type="InterPro" id="IPR024749">
    <property type="entry name" value="Collagen-bd_put"/>
</dbReference>
<dbReference type="InterPro" id="IPR025277">
    <property type="entry name" value="Apiosidase-like_cat_dom"/>
</dbReference>
<evidence type="ECO:0000313" key="4">
    <source>
        <dbReference type="Proteomes" id="UP001597361"/>
    </source>
</evidence>
<organism evidence="3 4">
    <name type="scientific">Belliella marina</name>
    <dbReference type="NCBI Taxonomy" id="1644146"/>
    <lineage>
        <taxon>Bacteria</taxon>
        <taxon>Pseudomonadati</taxon>
        <taxon>Bacteroidota</taxon>
        <taxon>Cytophagia</taxon>
        <taxon>Cytophagales</taxon>
        <taxon>Cyclobacteriaceae</taxon>
        <taxon>Belliella</taxon>
    </lineage>
</organism>
<dbReference type="Gene3D" id="3.20.20.80">
    <property type="entry name" value="Glycosidases"/>
    <property type="match status" value="1"/>
</dbReference>
<feature type="domain" description="Apiosidase-like catalytic" evidence="2">
    <location>
        <begin position="46"/>
        <end position="379"/>
    </location>
</feature>
<dbReference type="PANTHER" id="PTHR37836:SF3">
    <property type="entry name" value="ENDOGLUCANASE"/>
    <property type="match status" value="1"/>
</dbReference>
<evidence type="ECO:0000259" key="2">
    <source>
        <dbReference type="Pfam" id="PF13204"/>
    </source>
</evidence>
<evidence type="ECO:0000259" key="1">
    <source>
        <dbReference type="Pfam" id="PF12904"/>
    </source>
</evidence>
<dbReference type="Proteomes" id="UP001597361">
    <property type="component" value="Unassembled WGS sequence"/>
</dbReference>
<name>A0ABW4VJ42_9BACT</name>
<dbReference type="Pfam" id="PF13204">
    <property type="entry name" value="Apiosidase"/>
    <property type="match status" value="1"/>
</dbReference>
<dbReference type="InterPro" id="IPR017853">
    <property type="entry name" value="GH"/>
</dbReference>
<reference evidence="4" key="1">
    <citation type="journal article" date="2019" name="Int. J. Syst. Evol. Microbiol.">
        <title>The Global Catalogue of Microorganisms (GCM) 10K type strain sequencing project: providing services to taxonomists for standard genome sequencing and annotation.</title>
        <authorList>
            <consortium name="The Broad Institute Genomics Platform"/>
            <consortium name="The Broad Institute Genome Sequencing Center for Infectious Disease"/>
            <person name="Wu L."/>
            <person name="Ma J."/>
        </authorList>
    </citation>
    <scope>NUCLEOTIDE SEQUENCE [LARGE SCALE GENOMIC DNA]</scope>
    <source>
        <strain evidence="4">CGMCC 1.15180</strain>
    </source>
</reference>